<dbReference type="AlphaFoldDB" id="A0AAD3HE68"/>
<dbReference type="Proteomes" id="UP001054902">
    <property type="component" value="Unassembled WGS sequence"/>
</dbReference>
<evidence type="ECO:0000313" key="3">
    <source>
        <dbReference type="EMBL" id="GFH59718.1"/>
    </source>
</evidence>
<dbReference type="InterPro" id="IPR056143">
    <property type="entry name" value="DUF7726"/>
</dbReference>
<gene>
    <name evidence="3" type="ORF">CTEN210_16194</name>
</gene>
<dbReference type="Pfam" id="PF24852">
    <property type="entry name" value="DUF7726"/>
    <property type="match status" value="1"/>
</dbReference>
<evidence type="ECO:0000313" key="4">
    <source>
        <dbReference type="Proteomes" id="UP001054902"/>
    </source>
</evidence>
<accession>A0AAD3HE68</accession>
<organism evidence="3 4">
    <name type="scientific">Chaetoceros tenuissimus</name>
    <dbReference type="NCBI Taxonomy" id="426638"/>
    <lineage>
        <taxon>Eukaryota</taxon>
        <taxon>Sar</taxon>
        <taxon>Stramenopiles</taxon>
        <taxon>Ochrophyta</taxon>
        <taxon>Bacillariophyta</taxon>
        <taxon>Coscinodiscophyceae</taxon>
        <taxon>Chaetocerotophycidae</taxon>
        <taxon>Chaetocerotales</taxon>
        <taxon>Chaetocerotaceae</taxon>
        <taxon>Chaetoceros</taxon>
    </lineage>
</organism>
<evidence type="ECO:0000259" key="2">
    <source>
        <dbReference type="Pfam" id="PF24852"/>
    </source>
</evidence>
<sequence length="244" mass="27820">MPSLQYRIKSKDNTETPVKDNKSDPTSMRTVSMYSNALDCNGEKVLASFHSKNPMRKLFTPIIARGSKRFSSSDKENKTFSFSDGEKIGEKRSFDDDETITSSGSDKKRKLQLKMEALKVFEKVEQVKSVCADGLIYDSCPEVAEKIQEFLQRDGMTAKMFTQHLGIHGHSLRAYLKGVDQQQCGNVTYRLGYTFFEKLRILEGGSKSLRRLQNEQYVPYGFSTQPVKATKSGSVKVYEHYYYC</sequence>
<feature type="region of interest" description="Disordered" evidence="1">
    <location>
        <begin position="1"/>
        <end position="28"/>
    </location>
</feature>
<dbReference type="PANTHER" id="PTHR42339">
    <property type="entry name" value="HISTONE H1"/>
    <property type="match status" value="1"/>
</dbReference>
<keyword evidence="4" id="KW-1185">Reference proteome</keyword>
<reference evidence="3 4" key="1">
    <citation type="journal article" date="2021" name="Sci. Rep.">
        <title>The genome of the diatom Chaetoceros tenuissimus carries an ancient integrated fragment of an extant virus.</title>
        <authorList>
            <person name="Hongo Y."/>
            <person name="Kimura K."/>
            <person name="Takaki Y."/>
            <person name="Yoshida Y."/>
            <person name="Baba S."/>
            <person name="Kobayashi G."/>
            <person name="Nagasaki K."/>
            <person name="Hano T."/>
            <person name="Tomaru Y."/>
        </authorList>
    </citation>
    <scope>NUCLEOTIDE SEQUENCE [LARGE SCALE GENOMIC DNA]</scope>
    <source>
        <strain evidence="3 4">NIES-3715</strain>
    </source>
</reference>
<dbReference type="EMBL" id="BLLK01000069">
    <property type="protein sequence ID" value="GFH59718.1"/>
    <property type="molecule type" value="Genomic_DNA"/>
</dbReference>
<name>A0AAD3HE68_9STRA</name>
<dbReference type="PANTHER" id="PTHR42339:SF1">
    <property type="entry name" value="HISTONE H1"/>
    <property type="match status" value="1"/>
</dbReference>
<protein>
    <recommendedName>
        <fullName evidence="2">DUF7726 domain-containing protein</fullName>
    </recommendedName>
</protein>
<feature type="domain" description="DUF7726" evidence="2">
    <location>
        <begin position="136"/>
        <end position="204"/>
    </location>
</feature>
<proteinExistence type="predicted"/>
<feature type="compositionally biased region" description="Basic and acidic residues" evidence="1">
    <location>
        <begin position="9"/>
        <end position="23"/>
    </location>
</feature>
<evidence type="ECO:0000256" key="1">
    <source>
        <dbReference type="SAM" id="MobiDB-lite"/>
    </source>
</evidence>
<comment type="caution">
    <text evidence="3">The sequence shown here is derived from an EMBL/GenBank/DDBJ whole genome shotgun (WGS) entry which is preliminary data.</text>
</comment>